<protein>
    <submittedName>
        <fullName evidence="1">Uncharacterized protein</fullName>
    </submittedName>
</protein>
<evidence type="ECO:0000313" key="2">
    <source>
        <dbReference type="Proteomes" id="UP000320055"/>
    </source>
</evidence>
<evidence type="ECO:0000313" key="1">
    <source>
        <dbReference type="EMBL" id="VEP11496.1"/>
    </source>
</evidence>
<dbReference type="EMBL" id="CAACVJ010000010">
    <property type="protein sequence ID" value="VEP11496.1"/>
    <property type="molecule type" value="Genomic_DNA"/>
</dbReference>
<organism evidence="1 2">
    <name type="scientific">Hyella patelloides LEGE 07179</name>
    <dbReference type="NCBI Taxonomy" id="945734"/>
    <lineage>
        <taxon>Bacteria</taxon>
        <taxon>Bacillati</taxon>
        <taxon>Cyanobacteriota</taxon>
        <taxon>Cyanophyceae</taxon>
        <taxon>Pleurocapsales</taxon>
        <taxon>Hyellaceae</taxon>
        <taxon>Hyella</taxon>
    </lineage>
</organism>
<dbReference type="Proteomes" id="UP000320055">
    <property type="component" value="Unassembled WGS sequence"/>
</dbReference>
<reference evidence="1 2" key="1">
    <citation type="submission" date="2019-01" db="EMBL/GenBank/DDBJ databases">
        <authorList>
            <person name="Brito A."/>
        </authorList>
    </citation>
    <scope>NUCLEOTIDE SEQUENCE [LARGE SCALE GENOMIC DNA]</scope>
    <source>
        <strain evidence="1">1</strain>
    </source>
</reference>
<proteinExistence type="predicted"/>
<dbReference type="AlphaFoldDB" id="A0A563VJ64"/>
<sequence>MITKDVNLNPILPELRIPPSFGFDIGKEYGIQVVEMATPKRTINQDIGTNKNESRVCK</sequence>
<keyword evidence="2" id="KW-1185">Reference proteome</keyword>
<gene>
    <name evidence="1" type="ORF">H1P_1070008</name>
</gene>
<accession>A0A563VJ64</accession>
<name>A0A563VJ64_9CYAN</name>